<comment type="caution">
    <text evidence="9">The sequence shown here is derived from an EMBL/GenBank/DDBJ whole genome shotgun (WGS) entry which is preliminary data.</text>
</comment>
<dbReference type="InterPro" id="IPR040223">
    <property type="entry name" value="PAR_bZIP"/>
</dbReference>
<gene>
    <name evidence="9" type="ORF">WA026_009778</name>
</gene>
<keyword evidence="10" id="KW-1185">Reference proteome</keyword>
<dbReference type="CDD" id="cd14695">
    <property type="entry name" value="bZIP_HLF"/>
    <property type="match status" value="1"/>
</dbReference>
<dbReference type="GO" id="GO:0000978">
    <property type="term" value="F:RNA polymerase II cis-regulatory region sequence-specific DNA binding"/>
    <property type="evidence" value="ECO:0007669"/>
    <property type="project" value="TreeGrafter"/>
</dbReference>
<protein>
    <recommendedName>
        <fullName evidence="8">BZIP domain-containing protein</fullName>
    </recommendedName>
</protein>
<evidence type="ECO:0000256" key="3">
    <source>
        <dbReference type="ARBA" id="ARBA00023125"/>
    </source>
</evidence>
<keyword evidence="4" id="KW-0804">Transcription</keyword>
<feature type="coiled-coil region" evidence="6">
    <location>
        <begin position="228"/>
        <end position="262"/>
    </location>
</feature>
<feature type="compositionally biased region" description="Polar residues" evidence="7">
    <location>
        <begin position="1"/>
        <end position="11"/>
    </location>
</feature>
<feature type="region of interest" description="Disordered" evidence="7">
    <location>
        <begin position="1"/>
        <end position="27"/>
    </location>
</feature>
<dbReference type="PANTHER" id="PTHR11988">
    <property type="entry name" value="THYROTROPH EMBRYONIC FACTOR RELATED"/>
    <property type="match status" value="1"/>
</dbReference>
<reference evidence="9 10" key="1">
    <citation type="submission" date="2023-03" db="EMBL/GenBank/DDBJ databases">
        <title>Genome insight into feeding habits of ladybird beetles.</title>
        <authorList>
            <person name="Li H.-S."/>
            <person name="Huang Y.-H."/>
            <person name="Pang H."/>
        </authorList>
    </citation>
    <scope>NUCLEOTIDE SEQUENCE [LARGE SCALE GENOMIC DNA]</scope>
    <source>
        <strain evidence="9">SYSU_2023b</strain>
        <tissue evidence="9">Whole body</tissue>
    </source>
</reference>
<evidence type="ECO:0000259" key="8">
    <source>
        <dbReference type="PROSITE" id="PS50217"/>
    </source>
</evidence>
<organism evidence="9 10">
    <name type="scientific">Henosepilachna vigintioctopunctata</name>
    <dbReference type="NCBI Taxonomy" id="420089"/>
    <lineage>
        <taxon>Eukaryota</taxon>
        <taxon>Metazoa</taxon>
        <taxon>Ecdysozoa</taxon>
        <taxon>Arthropoda</taxon>
        <taxon>Hexapoda</taxon>
        <taxon>Insecta</taxon>
        <taxon>Pterygota</taxon>
        <taxon>Neoptera</taxon>
        <taxon>Endopterygota</taxon>
        <taxon>Coleoptera</taxon>
        <taxon>Polyphaga</taxon>
        <taxon>Cucujiformia</taxon>
        <taxon>Coccinelloidea</taxon>
        <taxon>Coccinellidae</taxon>
        <taxon>Epilachninae</taxon>
        <taxon>Epilachnini</taxon>
        <taxon>Henosepilachna</taxon>
    </lineage>
</organism>
<dbReference type="EMBL" id="JARQZJ010000004">
    <property type="protein sequence ID" value="KAK9870816.1"/>
    <property type="molecule type" value="Genomic_DNA"/>
</dbReference>
<feature type="compositionally biased region" description="Polar residues" evidence="7">
    <location>
        <begin position="178"/>
        <end position="197"/>
    </location>
</feature>
<dbReference type="Proteomes" id="UP001431783">
    <property type="component" value="Unassembled WGS sequence"/>
</dbReference>
<evidence type="ECO:0000256" key="2">
    <source>
        <dbReference type="ARBA" id="ARBA00023015"/>
    </source>
</evidence>
<dbReference type="PROSITE" id="PS50217">
    <property type="entry name" value="BZIP"/>
    <property type="match status" value="1"/>
</dbReference>
<evidence type="ECO:0000256" key="5">
    <source>
        <dbReference type="ARBA" id="ARBA00023242"/>
    </source>
</evidence>
<evidence type="ECO:0000313" key="9">
    <source>
        <dbReference type="EMBL" id="KAK9870816.1"/>
    </source>
</evidence>
<keyword evidence="6" id="KW-0175">Coiled coil</keyword>
<accession>A0AAW1TRR1</accession>
<evidence type="ECO:0000313" key="10">
    <source>
        <dbReference type="Proteomes" id="UP001431783"/>
    </source>
</evidence>
<keyword evidence="2" id="KW-0805">Transcription regulation</keyword>
<evidence type="ECO:0000256" key="6">
    <source>
        <dbReference type="SAM" id="Coils"/>
    </source>
</evidence>
<dbReference type="GO" id="GO:0005634">
    <property type="term" value="C:nucleus"/>
    <property type="evidence" value="ECO:0007669"/>
    <property type="project" value="UniProtKB-SubCell"/>
</dbReference>
<evidence type="ECO:0000256" key="4">
    <source>
        <dbReference type="ARBA" id="ARBA00023163"/>
    </source>
</evidence>
<dbReference type="Gene3D" id="1.20.5.170">
    <property type="match status" value="1"/>
</dbReference>
<feature type="compositionally biased region" description="Basic and acidic residues" evidence="7">
    <location>
        <begin position="206"/>
        <end position="218"/>
    </location>
</feature>
<sequence length="273" mass="31311">MSQYEASSTITVKEEPSEDHLTPPDSPLDLCLRNTEYKMQRTEIPVHLSEQNNNMYSINTDKTRALQNIQRRNEYTMLPSEQIVVPPSELSPQSLNSISSPEHPCVSSPTYVQYEGLANKLAPVVTKSKVTRPFKAFPSHPVPIHMQSTSLDVTRNAGYFQFRSQMLHQLQNQNIGATNKNMRRSTNSSQSEQNSDPSYREKRKKNNEAAKRSRDARRAKEDEIAIRCAFLEQENIRLNAEYSQMKHENTELKLRVARLEAMQNSFLNMALVP</sequence>
<dbReference type="GO" id="GO:0000981">
    <property type="term" value="F:DNA-binding transcription factor activity, RNA polymerase II-specific"/>
    <property type="evidence" value="ECO:0007669"/>
    <property type="project" value="TreeGrafter"/>
</dbReference>
<evidence type="ECO:0000256" key="1">
    <source>
        <dbReference type="ARBA" id="ARBA00004123"/>
    </source>
</evidence>
<comment type="subcellular location">
    <subcellularLocation>
        <location evidence="1">Nucleus</location>
    </subcellularLocation>
</comment>
<dbReference type="InterPro" id="IPR046347">
    <property type="entry name" value="bZIP_sf"/>
</dbReference>
<dbReference type="SUPFAM" id="SSF57959">
    <property type="entry name" value="Leucine zipper domain"/>
    <property type="match status" value="1"/>
</dbReference>
<evidence type="ECO:0000256" key="7">
    <source>
        <dbReference type="SAM" id="MobiDB-lite"/>
    </source>
</evidence>
<dbReference type="Pfam" id="PF07716">
    <property type="entry name" value="bZIP_2"/>
    <property type="match status" value="1"/>
</dbReference>
<keyword evidence="5" id="KW-0539">Nucleus</keyword>
<name>A0AAW1TRR1_9CUCU</name>
<keyword evidence="3" id="KW-0238">DNA-binding</keyword>
<proteinExistence type="predicted"/>
<dbReference type="SMART" id="SM00338">
    <property type="entry name" value="BRLZ"/>
    <property type="match status" value="1"/>
</dbReference>
<dbReference type="InterPro" id="IPR004827">
    <property type="entry name" value="bZIP"/>
</dbReference>
<dbReference type="PANTHER" id="PTHR11988:SF27">
    <property type="entry name" value="GH27708P"/>
    <property type="match status" value="1"/>
</dbReference>
<dbReference type="AlphaFoldDB" id="A0AAW1TRR1"/>
<feature type="domain" description="BZIP" evidence="8">
    <location>
        <begin position="196"/>
        <end position="259"/>
    </location>
</feature>
<feature type="region of interest" description="Disordered" evidence="7">
    <location>
        <begin position="178"/>
        <end position="218"/>
    </location>
</feature>
<feature type="compositionally biased region" description="Basic and acidic residues" evidence="7">
    <location>
        <begin position="12"/>
        <end position="22"/>
    </location>
</feature>